<accession>A0A1D6K5Y0</accession>
<dbReference type="STRING" id="4577.A0A1D6K5Y0"/>
<dbReference type="AlphaFoldDB" id="A0A1D6K5Y0"/>
<dbReference type="InParanoid" id="A0A1D6K5Y0"/>
<dbReference type="EMBL" id="CM007647">
    <property type="protein sequence ID" value="ONL98979.1"/>
    <property type="molecule type" value="Genomic_DNA"/>
</dbReference>
<organism evidence="2">
    <name type="scientific">Zea mays</name>
    <name type="common">Maize</name>
    <dbReference type="NCBI Taxonomy" id="4577"/>
    <lineage>
        <taxon>Eukaryota</taxon>
        <taxon>Viridiplantae</taxon>
        <taxon>Streptophyta</taxon>
        <taxon>Embryophyta</taxon>
        <taxon>Tracheophyta</taxon>
        <taxon>Spermatophyta</taxon>
        <taxon>Magnoliopsida</taxon>
        <taxon>Liliopsida</taxon>
        <taxon>Poales</taxon>
        <taxon>Poaceae</taxon>
        <taxon>PACMAD clade</taxon>
        <taxon>Panicoideae</taxon>
        <taxon>Andropogonodae</taxon>
        <taxon>Andropogoneae</taxon>
        <taxon>Tripsacinae</taxon>
        <taxon>Zea</taxon>
    </lineage>
</organism>
<dbReference type="EMBL" id="CM007647">
    <property type="protein sequence ID" value="ONL98978.1"/>
    <property type="molecule type" value="Genomic_DNA"/>
</dbReference>
<evidence type="ECO:0000256" key="1">
    <source>
        <dbReference type="SAM" id="MobiDB-lite"/>
    </source>
</evidence>
<gene>
    <name evidence="2" type="ORF">ZEAMMB73_Zm00001d029551</name>
</gene>
<feature type="compositionally biased region" description="Basic residues" evidence="1">
    <location>
        <begin position="56"/>
        <end position="69"/>
    </location>
</feature>
<proteinExistence type="predicted"/>
<protein>
    <submittedName>
        <fullName evidence="2">Uncharacterized protein</fullName>
    </submittedName>
</protein>
<evidence type="ECO:0000313" key="2">
    <source>
        <dbReference type="EMBL" id="ONL98978.1"/>
    </source>
</evidence>
<sequence length="132" mass="14436">MHQHLRRSNALSASVIRYLLDPDIYTDGRISVQGIDVVLFAPDDAKATQTADPNRKKIKLHAGHHPRPRRPPDDSKAGSPCSRAGHHPQEEDQAPASTSFHLLSLPLPYLSKGTNLSASSVDSDFSLLLVLQ</sequence>
<feature type="region of interest" description="Disordered" evidence="1">
    <location>
        <begin position="46"/>
        <end position="98"/>
    </location>
</feature>
<dbReference type="IntAct" id="A0A1D6K5Y0">
    <property type="interactions" value="3"/>
</dbReference>
<reference evidence="2" key="1">
    <citation type="submission" date="2015-12" db="EMBL/GenBank/DDBJ databases">
        <title>Update maize B73 reference genome by single molecule sequencing technologies.</title>
        <authorList>
            <consortium name="Maize Genome Sequencing Project"/>
            <person name="Ware D."/>
        </authorList>
    </citation>
    <scope>NUCLEOTIDE SEQUENCE [LARGE SCALE GENOMIC DNA]</scope>
    <source>
        <tissue evidence="2">Seedling</tissue>
    </source>
</reference>
<name>A0A1D6K5Y0_MAIZE</name>